<feature type="compositionally biased region" description="Gly residues" evidence="6">
    <location>
        <begin position="42"/>
        <end position="51"/>
    </location>
</feature>
<dbReference type="FunFam" id="1.20.1720.10:FF:000012">
    <property type="entry name" value="MFS toxin efflux pump (AflT)"/>
    <property type="match status" value="1"/>
</dbReference>
<keyword evidence="4 7" id="KW-1133">Transmembrane helix</keyword>
<gene>
    <name evidence="9" type="ORF">NKR19_g1531</name>
</gene>
<protein>
    <submittedName>
        <fullName evidence="9">MFS general substrate transporter</fullName>
    </submittedName>
</protein>
<dbReference type="PANTHER" id="PTHR23501:SF201">
    <property type="entry name" value="MFS AFLATOXIN EFFLUX PUMP"/>
    <property type="match status" value="1"/>
</dbReference>
<feature type="transmembrane region" description="Helical" evidence="7">
    <location>
        <begin position="424"/>
        <end position="445"/>
    </location>
</feature>
<evidence type="ECO:0000256" key="7">
    <source>
        <dbReference type="SAM" id="Phobius"/>
    </source>
</evidence>
<comment type="subcellular location">
    <subcellularLocation>
        <location evidence="1">Membrane</location>
        <topology evidence="1">Multi-pass membrane protein</topology>
    </subcellularLocation>
</comment>
<evidence type="ECO:0000256" key="6">
    <source>
        <dbReference type="SAM" id="MobiDB-lite"/>
    </source>
</evidence>
<feature type="transmembrane region" description="Helical" evidence="7">
    <location>
        <begin position="523"/>
        <end position="549"/>
    </location>
</feature>
<dbReference type="Pfam" id="PF07690">
    <property type="entry name" value="MFS_1"/>
    <property type="match status" value="1"/>
</dbReference>
<dbReference type="CDD" id="cd17502">
    <property type="entry name" value="MFS_Azr1_MDR_like"/>
    <property type="match status" value="1"/>
</dbReference>
<evidence type="ECO:0000256" key="5">
    <source>
        <dbReference type="ARBA" id="ARBA00023136"/>
    </source>
</evidence>
<dbReference type="SUPFAM" id="SSF103473">
    <property type="entry name" value="MFS general substrate transporter"/>
    <property type="match status" value="1"/>
</dbReference>
<dbReference type="Gene3D" id="1.20.1250.20">
    <property type="entry name" value="MFS general substrate transporter like domains"/>
    <property type="match status" value="1"/>
</dbReference>
<feature type="transmembrane region" description="Helical" evidence="7">
    <location>
        <begin position="68"/>
        <end position="91"/>
    </location>
</feature>
<accession>A0AA38RYC7</accession>
<feature type="transmembrane region" description="Helical" evidence="7">
    <location>
        <begin position="132"/>
        <end position="152"/>
    </location>
</feature>
<organism evidence="9 10">
    <name type="scientific">Coniochaeta hoffmannii</name>
    <dbReference type="NCBI Taxonomy" id="91930"/>
    <lineage>
        <taxon>Eukaryota</taxon>
        <taxon>Fungi</taxon>
        <taxon>Dikarya</taxon>
        <taxon>Ascomycota</taxon>
        <taxon>Pezizomycotina</taxon>
        <taxon>Sordariomycetes</taxon>
        <taxon>Sordariomycetidae</taxon>
        <taxon>Coniochaetales</taxon>
        <taxon>Coniochaetaceae</taxon>
        <taxon>Coniochaeta</taxon>
    </lineage>
</organism>
<sequence length="597" mass="63505">MSRSTTSLASERPGSKEKPVESSDTPDIEKQALSPTETDGPTLGGPGGGGPDGEDALYKPKTFKFWSIMFSNFLALFLVALDRTIIATAIPRITDDFKSLGDIGWYGSAYMLTTSCSQLVFGRIYKHYNMKWTFLISIVVFEIGSAICGAAPNSQSLIAGRAIAGAASAGIFTGCMMIMIPMVPLHKRPMFQGLFGLVFGLASVLGPLIGGGFTGSVSWRWCFYINLPIGAVTIVVMVFLWNPPPQKHGSVPVLTHIKRLDPIGMLFFLPSIVSLLLALQWGGSTFAWNDRRIIALFVVFAVLICGYAAVQILKPDTATIPPKIITQRSVFFASLFTFFIAGAMLISVSYLPIWFQTVKLVDPLKSGIYTIPIVLSLVASSMISGFLTTKIGYYVPAMLVSPAIMAIGEGLLSTFSQSTPSSKWIAYQFLTGFGLGFGMQTAGLAMQTVLPREDVSIGLAINFFAQQLGGAVFVSVGQTILSNLLVHRLAGVSGLDPAEIVGSGATELGKVVPPQYMQLVIEAYNYACTRIFLCGLGLTFAALLSAFGVEWRSIKKGKQGPPGGHGGPGGPAAAKGPAPPEVPGEAKAEPAGLPKKE</sequence>
<feature type="transmembrane region" description="Helical" evidence="7">
    <location>
        <begin position="367"/>
        <end position="387"/>
    </location>
</feature>
<dbReference type="InterPro" id="IPR036259">
    <property type="entry name" value="MFS_trans_sf"/>
</dbReference>
<reference evidence="9" key="1">
    <citation type="submission" date="2022-07" db="EMBL/GenBank/DDBJ databases">
        <title>Fungi with potential for degradation of polypropylene.</title>
        <authorList>
            <person name="Gostincar C."/>
        </authorList>
    </citation>
    <scope>NUCLEOTIDE SEQUENCE</scope>
    <source>
        <strain evidence="9">EXF-13287</strain>
    </source>
</reference>
<dbReference type="GO" id="GO:0005886">
    <property type="term" value="C:plasma membrane"/>
    <property type="evidence" value="ECO:0007669"/>
    <property type="project" value="TreeGrafter"/>
</dbReference>
<dbReference type="InterPro" id="IPR020846">
    <property type="entry name" value="MFS_dom"/>
</dbReference>
<dbReference type="AlphaFoldDB" id="A0AA38RYC7"/>
<feature type="transmembrane region" description="Helical" evidence="7">
    <location>
        <begin position="293"/>
        <end position="310"/>
    </location>
</feature>
<evidence type="ECO:0000256" key="4">
    <source>
        <dbReference type="ARBA" id="ARBA00022989"/>
    </source>
</evidence>
<feature type="region of interest" description="Disordered" evidence="6">
    <location>
        <begin position="556"/>
        <end position="597"/>
    </location>
</feature>
<feature type="transmembrane region" description="Helical" evidence="7">
    <location>
        <begin position="103"/>
        <end position="125"/>
    </location>
</feature>
<evidence type="ECO:0000313" key="10">
    <source>
        <dbReference type="Proteomes" id="UP001174691"/>
    </source>
</evidence>
<feature type="domain" description="Major facilitator superfamily (MFS) profile" evidence="8">
    <location>
        <begin position="68"/>
        <end position="554"/>
    </location>
</feature>
<evidence type="ECO:0000259" key="8">
    <source>
        <dbReference type="PROSITE" id="PS50850"/>
    </source>
</evidence>
<feature type="transmembrane region" description="Helical" evidence="7">
    <location>
        <begin position="158"/>
        <end position="182"/>
    </location>
</feature>
<dbReference type="Proteomes" id="UP001174691">
    <property type="component" value="Unassembled WGS sequence"/>
</dbReference>
<dbReference type="GO" id="GO:0022857">
    <property type="term" value="F:transmembrane transporter activity"/>
    <property type="evidence" value="ECO:0007669"/>
    <property type="project" value="InterPro"/>
</dbReference>
<feature type="transmembrane region" description="Helical" evidence="7">
    <location>
        <begin position="457"/>
        <end position="481"/>
    </location>
</feature>
<keyword evidence="2" id="KW-0813">Transport</keyword>
<evidence type="ECO:0000313" key="9">
    <source>
        <dbReference type="EMBL" id="KAJ9162209.1"/>
    </source>
</evidence>
<feature type="transmembrane region" description="Helical" evidence="7">
    <location>
        <begin position="223"/>
        <end position="242"/>
    </location>
</feature>
<keyword evidence="3 7" id="KW-0812">Transmembrane</keyword>
<comment type="caution">
    <text evidence="9">The sequence shown here is derived from an EMBL/GenBank/DDBJ whole genome shotgun (WGS) entry which is preliminary data.</text>
</comment>
<name>A0AA38RYC7_9PEZI</name>
<dbReference type="EMBL" id="JANBVN010000014">
    <property type="protein sequence ID" value="KAJ9162209.1"/>
    <property type="molecule type" value="Genomic_DNA"/>
</dbReference>
<dbReference type="InterPro" id="IPR011701">
    <property type="entry name" value="MFS"/>
</dbReference>
<feature type="transmembrane region" description="Helical" evidence="7">
    <location>
        <begin position="194"/>
        <end position="217"/>
    </location>
</feature>
<feature type="transmembrane region" description="Helical" evidence="7">
    <location>
        <begin position="394"/>
        <end position="412"/>
    </location>
</feature>
<keyword evidence="5 7" id="KW-0472">Membrane</keyword>
<keyword evidence="10" id="KW-1185">Reference proteome</keyword>
<feature type="transmembrane region" description="Helical" evidence="7">
    <location>
        <begin position="263"/>
        <end position="281"/>
    </location>
</feature>
<evidence type="ECO:0000256" key="1">
    <source>
        <dbReference type="ARBA" id="ARBA00004141"/>
    </source>
</evidence>
<evidence type="ECO:0000256" key="3">
    <source>
        <dbReference type="ARBA" id="ARBA00022692"/>
    </source>
</evidence>
<dbReference type="PROSITE" id="PS50850">
    <property type="entry name" value="MFS"/>
    <property type="match status" value="1"/>
</dbReference>
<dbReference type="PANTHER" id="PTHR23501">
    <property type="entry name" value="MAJOR FACILITATOR SUPERFAMILY"/>
    <property type="match status" value="1"/>
</dbReference>
<feature type="region of interest" description="Disordered" evidence="6">
    <location>
        <begin position="1"/>
        <end position="51"/>
    </location>
</feature>
<feature type="transmembrane region" description="Helical" evidence="7">
    <location>
        <begin position="330"/>
        <end position="355"/>
    </location>
</feature>
<dbReference type="FunFam" id="1.20.1250.20:FF:000196">
    <property type="entry name" value="MFS toxin efflux pump (AflT)"/>
    <property type="match status" value="1"/>
</dbReference>
<feature type="compositionally biased region" description="Gly residues" evidence="6">
    <location>
        <begin position="560"/>
        <end position="570"/>
    </location>
</feature>
<proteinExistence type="predicted"/>
<evidence type="ECO:0000256" key="2">
    <source>
        <dbReference type="ARBA" id="ARBA00022448"/>
    </source>
</evidence>
<feature type="compositionally biased region" description="Basic and acidic residues" evidence="6">
    <location>
        <begin position="584"/>
        <end position="597"/>
    </location>
</feature>